<evidence type="ECO:0000256" key="1">
    <source>
        <dbReference type="SAM" id="SignalP"/>
    </source>
</evidence>
<sequence length="300" mass="34631">MIAKISITKVALVLITVFLLFSTLALAKDDKNVVIYLRDDVYDDYMTFLAGRDPSEINSFVGPKIRRDVVDMVIAQQALKLGGYEKTFSYKVGKVNFRNTKLIEQGELLISFDSYWLADALRIQYDVFISDPVIRKGEYFAGIFANPDHVEVFKIKNLVDLRNLTAVSTPRWATDWHTLQNLNLKELFLEDEWLSQLRMVHLKWADFMLMPLMPSLDNHYRLGNIDLKAVPNIAIVLDDSRHFVISRNHPDGEVAFKALQIGLKELRKRQRIKRAYIEAGFIPDLTKTQVINQELVEKIN</sequence>
<evidence type="ECO:0008006" key="4">
    <source>
        <dbReference type="Google" id="ProtNLM"/>
    </source>
</evidence>
<reference evidence="2 3" key="1">
    <citation type="submission" date="2006-02" db="EMBL/GenBank/DDBJ databases">
        <authorList>
            <person name="Moran M.A."/>
            <person name="Kjelleberg S."/>
            <person name="Egan S."/>
            <person name="Saunders N."/>
            <person name="Thomas T."/>
            <person name="Ferriera S."/>
            <person name="Johnson J."/>
            <person name="Kravitz S."/>
            <person name="Halpern A."/>
            <person name="Remington K."/>
            <person name="Beeson K."/>
            <person name="Tran B."/>
            <person name="Rogers Y.-H."/>
            <person name="Friedman R."/>
            <person name="Venter J.C."/>
        </authorList>
    </citation>
    <scope>NUCLEOTIDE SEQUENCE [LARGE SCALE GENOMIC DNA]</scope>
    <source>
        <strain evidence="2 3">D2</strain>
    </source>
</reference>
<dbReference type="AlphaFoldDB" id="A4C937"/>
<comment type="caution">
    <text evidence="2">The sequence shown here is derived from an EMBL/GenBank/DDBJ whole genome shotgun (WGS) entry which is preliminary data.</text>
</comment>
<evidence type="ECO:0000313" key="3">
    <source>
        <dbReference type="Proteomes" id="UP000006201"/>
    </source>
</evidence>
<name>A4C937_9GAMM</name>
<feature type="signal peptide" evidence="1">
    <location>
        <begin position="1"/>
        <end position="27"/>
    </location>
</feature>
<accession>A4C937</accession>
<keyword evidence="3" id="KW-1185">Reference proteome</keyword>
<dbReference type="eggNOG" id="COG0840">
    <property type="taxonomic scope" value="Bacteria"/>
</dbReference>
<gene>
    <name evidence="2" type="ORF">PTD2_08659</name>
</gene>
<dbReference type="STRING" id="87626.PTD2_08659"/>
<evidence type="ECO:0000313" key="2">
    <source>
        <dbReference type="EMBL" id="EAR29102.1"/>
    </source>
</evidence>
<dbReference type="RefSeq" id="WP_009838363.1">
    <property type="nucleotide sequence ID" value="NZ_AAOH01000003.1"/>
</dbReference>
<dbReference type="Proteomes" id="UP000006201">
    <property type="component" value="Unassembled WGS sequence"/>
</dbReference>
<feature type="chain" id="PRO_5002666044" description="Solute-binding protein family 3/N-terminal domain-containing protein" evidence="1">
    <location>
        <begin position="28"/>
        <end position="300"/>
    </location>
</feature>
<dbReference type="HOGENOM" id="CLU_083605_0_0_6"/>
<keyword evidence="1" id="KW-0732">Signal</keyword>
<organism evidence="2 3">
    <name type="scientific">Pseudoalteromonas tunicata D2</name>
    <dbReference type="NCBI Taxonomy" id="87626"/>
    <lineage>
        <taxon>Bacteria</taxon>
        <taxon>Pseudomonadati</taxon>
        <taxon>Pseudomonadota</taxon>
        <taxon>Gammaproteobacteria</taxon>
        <taxon>Alteromonadales</taxon>
        <taxon>Pseudoalteromonadaceae</taxon>
        <taxon>Pseudoalteromonas</taxon>
    </lineage>
</organism>
<protein>
    <recommendedName>
        <fullName evidence="4">Solute-binding protein family 3/N-terminal domain-containing protein</fullName>
    </recommendedName>
</protein>
<dbReference type="EMBL" id="AAOH01000003">
    <property type="protein sequence ID" value="EAR29102.1"/>
    <property type="molecule type" value="Genomic_DNA"/>
</dbReference>
<proteinExistence type="predicted"/>